<reference evidence="2 3" key="1">
    <citation type="journal article" date="2015" name="Nature">
        <title>rRNA introns, odd ribosomes, and small enigmatic genomes across a large radiation of phyla.</title>
        <authorList>
            <person name="Brown C.T."/>
            <person name="Hug L.A."/>
            <person name="Thomas B.C."/>
            <person name="Sharon I."/>
            <person name="Castelle C.J."/>
            <person name="Singh A."/>
            <person name="Wilkins M.J."/>
            <person name="Williams K.H."/>
            <person name="Banfield J.F."/>
        </authorList>
    </citation>
    <scope>NUCLEOTIDE SEQUENCE [LARGE SCALE GENOMIC DNA]</scope>
</reference>
<sequence>MMNKFLSKEGQKGQLALMVLLFSSIAIVILGGLVIWVDAQLKNSHRSNDGALALMIAEAGAEYYRWHLAHDPADFQDGTGQTGPYVHDYKDKDGNVIGQFILDITSPVQGSTVVTIKSTGKITTNPDIERSVRVKMGRSSFVKYAAVSNSDIYFPPGTEVFGPVHSNGGVHFDGLAHNIVTSARTDYNDPEHSGNEEFGVHTHVAPADPMPPAAVPDRPDVFMAGRQFPVPAVDFAGITSSIAAIKGDAQSGGHYFVPSGQGFEGYHIVLKTDDTFDLYKVKKTVNTPNGCINVQGQQDWGSWSIDQEVFVQNYAFPANRVIFVEDHLWIDGQIDGARLTISAGLLPENPSKLKDIMVNKDLLYTNYDGTDVIGLIAQGDFTVGWVSEDDLRIDAAIVSQNRRIGRNYYRGPEGNQPRCSPYHTRAVITTYGILATFDEYGFSYTDGTGYQQRNIIYDPNLLFSPPPSFPTGSQYEQISWEEL</sequence>
<organism evidence="2 3">
    <name type="scientific">Candidatus Yanofskybacteria bacterium GW2011_GWA2_44_9</name>
    <dbReference type="NCBI Taxonomy" id="1619025"/>
    <lineage>
        <taxon>Bacteria</taxon>
        <taxon>Candidatus Yanofskyibacteriota</taxon>
    </lineage>
</organism>
<comment type="caution">
    <text evidence="2">The sequence shown here is derived from an EMBL/GenBank/DDBJ whole genome shotgun (WGS) entry which is preliminary data.</text>
</comment>
<evidence type="ECO:0000256" key="1">
    <source>
        <dbReference type="SAM" id="Phobius"/>
    </source>
</evidence>
<feature type="transmembrane region" description="Helical" evidence="1">
    <location>
        <begin position="15"/>
        <end position="37"/>
    </location>
</feature>
<dbReference type="EMBL" id="LCJR01000001">
    <property type="protein sequence ID" value="KKT82786.1"/>
    <property type="molecule type" value="Genomic_DNA"/>
</dbReference>
<keyword evidence="1" id="KW-0472">Membrane</keyword>
<protein>
    <submittedName>
        <fullName evidence="2">Uncharacterized protein</fullName>
    </submittedName>
</protein>
<evidence type="ECO:0000313" key="3">
    <source>
        <dbReference type="Proteomes" id="UP000034032"/>
    </source>
</evidence>
<keyword evidence="1" id="KW-0812">Transmembrane</keyword>
<dbReference type="Proteomes" id="UP000034032">
    <property type="component" value="Unassembled WGS sequence"/>
</dbReference>
<accession>A0A0G1KGB4</accession>
<gene>
    <name evidence="2" type="ORF">UW79_C0001G0042</name>
</gene>
<keyword evidence="1" id="KW-1133">Transmembrane helix</keyword>
<evidence type="ECO:0000313" key="2">
    <source>
        <dbReference type="EMBL" id="KKT82786.1"/>
    </source>
</evidence>
<name>A0A0G1KGB4_9BACT</name>
<proteinExistence type="predicted"/>
<dbReference type="AlphaFoldDB" id="A0A0G1KGB4"/>